<keyword evidence="10" id="KW-0012">Acyltransferase</keyword>
<sequence length="1012" mass="106013">MEGIAIIGMAGRFPGADDVAALWRNVLAGQVAARPLSEQQLRDAGVDPARIADPAYVRVAYGPQDIDRFDAGFFGFTPREAETMDPQHRLLLECCQQALDDGGHAPAQFDGLIGVYAGVGTPAYMIRNLLPEPGLIDAIGTLQFSIGNEKSFAATKVSFKLGLQGPSVNVDTACSTSLVAVHQACQSLLSFECDMALAGGVSLNVPVDEGYQFHEGGIVASDGLCRPFDHRSQGTVKGAGAGIVLLKRLDDAIADGDRVYAVIKGSAVNNDGAQKVGFTAASVDGQAAVIAQALGVSGVPADSIGYVEAHGTGTQLGDPVEIAALSEAYRATTARTQYCALGALKANIGHLDIAAGVAGLIKAAKAVEQGVLPPATHFEAPNPAIDFPSSPFYVPTQATPWPASFDARRAAVSSFGIGGTNAHVILEQAPLPAPPPAPAPVQVHPAHGTPTARSQLLVASAKSAAALADTVEALATALADGGVDIADAAFTLQAGRSHHRFRCAVACADGASAADALRREMARAGREVHSKKRRVVFMFPGQGAQHAGMCRGLYEHERVFRQTLDECADLLRPELDCDVRDILFADDDPRLKQTRYTQSALFCVEYALACQLQAWGIQPDLLIGHSLGEYVAACVSGVLGLEDAIKVVARRGALLDALAPGGMLVVPLSEAALQQTLADGGEATAGCVAAVVNAPTLCVAAGPVEALERLRDRLAPRTECHLLPASHAFHSPMMDPALSAFGDVMRGVRLLAPRIPLVSNVTGRLLAPEEATSAAYWVRHLREPVRFADGMDTVLDGGAAVLIEVGPGVTLTTLARQQPGIDAHVVCSSLRHPRDASSDHAALMAGLAQAWMAGVEIDWRAFNQARRGRRVGLPGVAFERRRHWIAAPGQIMPAEVLPPALAATAAAPSGVLPRDEMERTVAEVWQAQFGIARIYVDQDFFELGGHSLLAARILVALEERTGVRLTIADLFGAPTVAGLANRLLLAQVDGADDALLARLLAEIEGAPEPLAG</sequence>
<dbReference type="PANTHER" id="PTHR43775">
    <property type="entry name" value="FATTY ACID SYNTHASE"/>
    <property type="match status" value="1"/>
</dbReference>
<dbReference type="GO" id="GO:0004312">
    <property type="term" value="F:fatty acid synthase activity"/>
    <property type="evidence" value="ECO:0007669"/>
    <property type="project" value="TreeGrafter"/>
</dbReference>
<keyword evidence="5" id="KW-0276">Fatty acid metabolism</keyword>
<dbReference type="InterPro" id="IPR006162">
    <property type="entry name" value="Ppantetheine_attach_site"/>
</dbReference>
<dbReference type="Gene3D" id="3.40.366.10">
    <property type="entry name" value="Malonyl-Coenzyme A Acyl Carrier Protein, domain 2"/>
    <property type="match status" value="1"/>
</dbReference>
<keyword evidence="2" id="KW-0596">Phosphopantetheine</keyword>
<dbReference type="Pfam" id="PF00550">
    <property type="entry name" value="PP-binding"/>
    <property type="match status" value="1"/>
</dbReference>
<reference evidence="10 11" key="1">
    <citation type="submission" date="2019-04" db="EMBL/GenBank/DDBJ databases">
        <title>Microbes associate with the intestines of laboratory mice.</title>
        <authorList>
            <person name="Navarre W."/>
            <person name="Wong E."/>
            <person name="Huang K."/>
            <person name="Tropini C."/>
            <person name="Ng K."/>
            <person name="Yu B."/>
        </authorList>
    </citation>
    <scope>NUCLEOTIDE SEQUENCE [LARGE SCALE GENOMIC DNA]</scope>
    <source>
        <strain evidence="10 11">NM62_B4-13</strain>
    </source>
</reference>
<comment type="pathway">
    <text evidence="1">Lipid metabolism; fatty acid biosynthesis.</text>
</comment>
<dbReference type="PANTHER" id="PTHR43775:SF51">
    <property type="entry name" value="INACTIVE PHENOLPHTHIOCEROL SYNTHESIS POLYKETIDE SYNTHASE TYPE I PKS1-RELATED"/>
    <property type="match status" value="1"/>
</dbReference>
<evidence type="ECO:0000256" key="3">
    <source>
        <dbReference type="ARBA" id="ARBA00022553"/>
    </source>
</evidence>
<dbReference type="InterPro" id="IPR050091">
    <property type="entry name" value="PKS_NRPS_Biosynth_Enz"/>
</dbReference>
<keyword evidence="6" id="KW-0443">Lipid metabolism</keyword>
<dbReference type="InterPro" id="IPR016035">
    <property type="entry name" value="Acyl_Trfase/lysoPLipase"/>
</dbReference>
<dbReference type="SUPFAM" id="SSF53901">
    <property type="entry name" value="Thiolase-like"/>
    <property type="match status" value="1"/>
</dbReference>
<dbReference type="Gene3D" id="3.30.70.250">
    <property type="entry name" value="Malonyl-CoA ACP transacylase, ACP-binding"/>
    <property type="match status" value="1"/>
</dbReference>
<dbReference type="InterPro" id="IPR032821">
    <property type="entry name" value="PKS_assoc"/>
</dbReference>
<dbReference type="InterPro" id="IPR016039">
    <property type="entry name" value="Thiolase-like"/>
</dbReference>
<dbReference type="GO" id="GO:0006633">
    <property type="term" value="P:fatty acid biosynthetic process"/>
    <property type="evidence" value="ECO:0007669"/>
    <property type="project" value="UniProtKB-UniPathway"/>
</dbReference>
<protein>
    <submittedName>
        <fullName evidence="10">Acyltransferase domain-containing protein</fullName>
    </submittedName>
</protein>
<dbReference type="InterPro" id="IPR014030">
    <property type="entry name" value="Ketoacyl_synth_N"/>
</dbReference>
<dbReference type="InterPro" id="IPR029058">
    <property type="entry name" value="AB_hydrolase_fold"/>
</dbReference>
<dbReference type="InterPro" id="IPR014031">
    <property type="entry name" value="Ketoacyl_synth_C"/>
</dbReference>
<dbReference type="InterPro" id="IPR014043">
    <property type="entry name" value="Acyl_transferase_dom"/>
</dbReference>
<evidence type="ECO:0000256" key="2">
    <source>
        <dbReference type="ARBA" id="ARBA00022450"/>
    </source>
</evidence>
<keyword evidence="7" id="KW-0511">Multifunctional enzyme</keyword>
<evidence type="ECO:0000313" key="10">
    <source>
        <dbReference type="EMBL" id="TGY36646.1"/>
    </source>
</evidence>
<dbReference type="SUPFAM" id="SSF47336">
    <property type="entry name" value="ACP-like"/>
    <property type="match status" value="1"/>
</dbReference>
<evidence type="ECO:0000256" key="4">
    <source>
        <dbReference type="ARBA" id="ARBA00022679"/>
    </source>
</evidence>
<evidence type="ECO:0000256" key="7">
    <source>
        <dbReference type="ARBA" id="ARBA00023268"/>
    </source>
</evidence>
<feature type="domain" description="Ketosynthase family 3 (KS3)" evidence="9">
    <location>
        <begin position="1"/>
        <end position="428"/>
    </location>
</feature>
<accession>A0A4S2D5M6</accession>
<dbReference type="PROSITE" id="PS00012">
    <property type="entry name" value="PHOSPHOPANTETHEINE"/>
    <property type="match status" value="1"/>
</dbReference>
<dbReference type="AlphaFoldDB" id="A0A4S2D5M6"/>
<dbReference type="SMART" id="SM00823">
    <property type="entry name" value="PKS_PP"/>
    <property type="match status" value="1"/>
</dbReference>
<dbReference type="Pfam" id="PF00698">
    <property type="entry name" value="Acyl_transf_1"/>
    <property type="match status" value="1"/>
</dbReference>
<dbReference type="PROSITE" id="PS52004">
    <property type="entry name" value="KS3_2"/>
    <property type="match status" value="1"/>
</dbReference>
<dbReference type="InterPro" id="IPR020841">
    <property type="entry name" value="PKS_Beta-ketoAc_synthase_dom"/>
</dbReference>
<dbReference type="Gene3D" id="3.40.47.10">
    <property type="match status" value="1"/>
</dbReference>
<dbReference type="Gene3D" id="3.40.50.1820">
    <property type="entry name" value="alpha/beta hydrolase"/>
    <property type="match status" value="1"/>
</dbReference>
<dbReference type="CDD" id="cd00833">
    <property type="entry name" value="PKS"/>
    <property type="match status" value="1"/>
</dbReference>
<evidence type="ECO:0000259" key="8">
    <source>
        <dbReference type="PROSITE" id="PS50075"/>
    </source>
</evidence>
<gene>
    <name evidence="10" type="ORF">E5352_03775</name>
</gene>
<feature type="domain" description="Carrier" evidence="8">
    <location>
        <begin position="912"/>
        <end position="987"/>
    </location>
</feature>
<dbReference type="Gene3D" id="3.30.70.3290">
    <property type="match status" value="1"/>
</dbReference>
<dbReference type="InterPro" id="IPR016036">
    <property type="entry name" value="Malonyl_transacylase_ACP-bd"/>
</dbReference>
<dbReference type="Proteomes" id="UP000306631">
    <property type="component" value="Unassembled WGS sequence"/>
</dbReference>
<dbReference type="SUPFAM" id="SSF55048">
    <property type="entry name" value="Probable ACP-binding domain of malonyl-CoA ACP transacylase"/>
    <property type="match status" value="1"/>
</dbReference>
<dbReference type="InterPro" id="IPR020806">
    <property type="entry name" value="PKS_PP-bd"/>
</dbReference>
<evidence type="ECO:0000256" key="5">
    <source>
        <dbReference type="ARBA" id="ARBA00022832"/>
    </source>
</evidence>
<dbReference type="PROSITE" id="PS50075">
    <property type="entry name" value="CARRIER"/>
    <property type="match status" value="1"/>
</dbReference>
<dbReference type="UniPathway" id="UPA00094"/>
<dbReference type="InterPro" id="IPR036736">
    <property type="entry name" value="ACP-like_sf"/>
</dbReference>
<dbReference type="InterPro" id="IPR018201">
    <property type="entry name" value="Ketoacyl_synth_AS"/>
</dbReference>
<evidence type="ECO:0000256" key="6">
    <source>
        <dbReference type="ARBA" id="ARBA00023098"/>
    </source>
</evidence>
<dbReference type="Pfam" id="PF00109">
    <property type="entry name" value="ketoacyl-synt"/>
    <property type="match status" value="1"/>
</dbReference>
<keyword evidence="3" id="KW-0597">Phosphoprotein</keyword>
<proteinExistence type="predicted"/>
<dbReference type="PROSITE" id="PS00606">
    <property type="entry name" value="KS3_1"/>
    <property type="match status" value="1"/>
</dbReference>
<dbReference type="FunFam" id="3.40.47.10:FF:000042">
    <property type="entry name" value="Polyketide synthase Pks13"/>
    <property type="match status" value="1"/>
</dbReference>
<evidence type="ECO:0000256" key="1">
    <source>
        <dbReference type="ARBA" id="ARBA00005194"/>
    </source>
</evidence>
<dbReference type="GO" id="GO:0031177">
    <property type="term" value="F:phosphopantetheine binding"/>
    <property type="evidence" value="ECO:0007669"/>
    <property type="project" value="InterPro"/>
</dbReference>
<dbReference type="SMART" id="SM00827">
    <property type="entry name" value="PKS_AT"/>
    <property type="match status" value="1"/>
</dbReference>
<dbReference type="SUPFAM" id="SSF52151">
    <property type="entry name" value="FabD/lysophospholipase-like"/>
    <property type="match status" value="1"/>
</dbReference>
<dbReference type="Pfam" id="PF16197">
    <property type="entry name" value="KAsynt_C_assoc"/>
    <property type="match status" value="1"/>
</dbReference>
<dbReference type="SMART" id="SM00825">
    <property type="entry name" value="PKS_KS"/>
    <property type="match status" value="1"/>
</dbReference>
<dbReference type="InterPro" id="IPR001227">
    <property type="entry name" value="Ac_transferase_dom_sf"/>
</dbReference>
<evidence type="ECO:0000313" key="11">
    <source>
        <dbReference type="Proteomes" id="UP000306631"/>
    </source>
</evidence>
<dbReference type="EMBL" id="SRYW01000002">
    <property type="protein sequence ID" value="TGY36646.1"/>
    <property type="molecule type" value="Genomic_DNA"/>
</dbReference>
<organism evidence="10 11">
    <name type="scientific">Stenotrophomonas maltophilia</name>
    <name type="common">Pseudomonas maltophilia</name>
    <name type="synonym">Xanthomonas maltophilia</name>
    <dbReference type="NCBI Taxonomy" id="40324"/>
    <lineage>
        <taxon>Bacteria</taxon>
        <taxon>Pseudomonadati</taxon>
        <taxon>Pseudomonadota</taxon>
        <taxon>Gammaproteobacteria</taxon>
        <taxon>Lysobacterales</taxon>
        <taxon>Lysobacteraceae</taxon>
        <taxon>Stenotrophomonas</taxon>
        <taxon>Stenotrophomonas maltophilia group</taxon>
    </lineage>
</organism>
<dbReference type="InterPro" id="IPR009081">
    <property type="entry name" value="PP-bd_ACP"/>
</dbReference>
<dbReference type="Pfam" id="PF02801">
    <property type="entry name" value="Ketoacyl-synt_C"/>
    <property type="match status" value="1"/>
</dbReference>
<keyword evidence="4 10" id="KW-0808">Transferase</keyword>
<evidence type="ECO:0000259" key="9">
    <source>
        <dbReference type="PROSITE" id="PS52004"/>
    </source>
</evidence>
<dbReference type="OrthoDB" id="9030879at2"/>
<dbReference type="GO" id="GO:0004315">
    <property type="term" value="F:3-oxoacyl-[acyl-carrier-protein] synthase activity"/>
    <property type="evidence" value="ECO:0007669"/>
    <property type="project" value="InterPro"/>
</dbReference>
<comment type="caution">
    <text evidence="10">The sequence shown here is derived from an EMBL/GenBank/DDBJ whole genome shotgun (WGS) entry which is preliminary data.</text>
</comment>
<name>A0A4S2D5M6_STEMA</name>